<reference evidence="1 2" key="1">
    <citation type="submission" date="2013-09" db="EMBL/GenBank/DDBJ databases">
        <title>Complete genome sequence of Spiroplasma mirum suckling mouse cataract agent.</title>
        <authorList>
            <person name="Landry C.A."/>
            <person name="Bastian F.O."/>
            <person name="Thune R.L."/>
        </authorList>
    </citation>
    <scope>NUCLEOTIDE SEQUENCE [LARGE SCALE GENOMIC DNA]</scope>
    <source>
        <strain evidence="1 2">SMCA</strain>
    </source>
</reference>
<evidence type="ECO:0000313" key="2">
    <source>
        <dbReference type="Proteomes" id="UP000019260"/>
    </source>
</evidence>
<dbReference type="AlphaFoldDB" id="W0GML5"/>
<protein>
    <submittedName>
        <fullName evidence="1">Uncharacterized protein</fullName>
    </submittedName>
</protein>
<name>W0GML5_9MOLU</name>
<dbReference type="EMBL" id="CP006720">
    <property type="protein sequence ID" value="AHI58556.1"/>
    <property type="molecule type" value="Genomic_DNA"/>
</dbReference>
<dbReference type="KEGG" id="smir:SMM_1048"/>
<keyword evidence="2" id="KW-1185">Reference proteome</keyword>
<gene>
    <name evidence="1" type="ORF">P344_06245</name>
</gene>
<dbReference type="HOGENOM" id="CLU_1766867_0_0_14"/>
<dbReference type="PATRIC" id="fig|838561.3.peg.1199"/>
<dbReference type="Proteomes" id="UP000019260">
    <property type="component" value="Chromosome"/>
</dbReference>
<evidence type="ECO:0000313" key="1">
    <source>
        <dbReference type="EMBL" id="AHI58556.1"/>
    </source>
</evidence>
<organism evidence="1 2">
    <name type="scientific">Spiroplasma mirum ATCC 29335</name>
    <dbReference type="NCBI Taxonomy" id="838561"/>
    <lineage>
        <taxon>Bacteria</taxon>
        <taxon>Bacillati</taxon>
        <taxon>Mycoplasmatota</taxon>
        <taxon>Mollicutes</taxon>
        <taxon>Entomoplasmatales</taxon>
        <taxon>Spiroplasmataceae</taxon>
        <taxon>Spiroplasma</taxon>
    </lineage>
</organism>
<accession>W0GML5</accession>
<dbReference type="STRING" id="838561.P344_06245"/>
<sequence length="147" mass="16996">MKTNKQPDSLIKDDIFNLEDNLFSRLLASHPSLTELTSTINFCNHQLLLTDFLARATKSPTVELYDLNFDELVLGFSDFQAIIMIGLQENYSFANLINNFKNHSLKRGLTSLGVTIKNDFLVKKGKLLKLKFSKKYYNKMESYQIKY</sequence>
<dbReference type="OrthoDB" id="9932650at2"/>
<proteinExistence type="predicted"/>
<dbReference type="RefSeq" id="WP_025317784.1">
    <property type="nucleotide sequence ID" value="NZ_CP002082.1"/>
</dbReference>
<dbReference type="KEGG" id="smia:P344_06245"/>